<organism evidence="2 3">
    <name type="scientific">Duganella guangzhouensis</name>
    <dbReference type="NCBI Taxonomy" id="2666084"/>
    <lineage>
        <taxon>Bacteria</taxon>
        <taxon>Pseudomonadati</taxon>
        <taxon>Pseudomonadota</taxon>
        <taxon>Betaproteobacteria</taxon>
        <taxon>Burkholderiales</taxon>
        <taxon>Oxalobacteraceae</taxon>
        <taxon>Telluria group</taxon>
        <taxon>Duganella</taxon>
    </lineage>
</organism>
<feature type="chain" id="PRO_5026065964" evidence="1">
    <location>
        <begin position="17"/>
        <end position="202"/>
    </location>
</feature>
<dbReference type="RefSeq" id="WP_154372838.1">
    <property type="nucleotide sequence ID" value="NZ_WKJK01000001.1"/>
</dbReference>
<dbReference type="PROSITE" id="PS51257">
    <property type="entry name" value="PROKAR_LIPOPROTEIN"/>
    <property type="match status" value="1"/>
</dbReference>
<proteinExistence type="predicted"/>
<reference evidence="2 3" key="1">
    <citation type="submission" date="2019-11" db="EMBL/GenBank/DDBJ databases">
        <title>Novel species isolated from a subtropical stream in China.</title>
        <authorList>
            <person name="Lu H."/>
        </authorList>
    </citation>
    <scope>NUCLEOTIDE SEQUENCE [LARGE SCALE GENOMIC DNA]</scope>
    <source>
        <strain evidence="2 3">FT80W</strain>
    </source>
</reference>
<dbReference type="Proteomes" id="UP000433309">
    <property type="component" value="Unassembled WGS sequence"/>
</dbReference>
<comment type="caution">
    <text evidence="2">The sequence shown here is derived from an EMBL/GenBank/DDBJ whole genome shotgun (WGS) entry which is preliminary data.</text>
</comment>
<dbReference type="InterPro" id="IPR010767">
    <property type="entry name" value="Phage_CGC-2007_Cje0229"/>
</dbReference>
<dbReference type="AlphaFoldDB" id="A0A6I2KU49"/>
<feature type="signal peptide" evidence="1">
    <location>
        <begin position="1"/>
        <end position="16"/>
    </location>
</feature>
<keyword evidence="3" id="KW-1185">Reference proteome</keyword>
<accession>A0A6I2KU49</accession>
<keyword evidence="1" id="KW-0732">Signal</keyword>
<name>A0A6I2KU49_9BURK</name>
<evidence type="ECO:0000313" key="3">
    <source>
        <dbReference type="Proteomes" id="UP000433309"/>
    </source>
</evidence>
<evidence type="ECO:0000256" key="1">
    <source>
        <dbReference type="SAM" id="SignalP"/>
    </source>
</evidence>
<protein>
    <submittedName>
        <fullName evidence="2">DUF1353 domain-containing protein</fullName>
    </submittedName>
</protein>
<dbReference type="EMBL" id="WKJK01000001">
    <property type="protein sequence ID" value="MRW88890.1"/>
    <property type="molecule type" value="Genomic_DNA"/>
</dbReference>
<gene>
    <name evidence="2" type="ORF">GJ699_02715</name>
</gene>
<dbReference type="Pfam" id="PF07087">
    <property type="entry name" value="DUF1353"/>
    <property type="match status" value="1"/>
</dbReference>
<sequence>MRLIAAAVVAFISACASIPSPSVSTLPDGKSAILNSPLVWSTGGETIVVPRGFYTDYASVPFPFKMLLPSQGRYSRAAIVHDYLYWTQACTRKQADAILLRGMRESGVDALVADAVYGGVRLGGWWAWKTNRKERASHLPKVVPPDNIRAAAEVNDFNKYRKTFTAFDPADTDAAGSAPGYCSLGSSITLPVVTGEATDPVD</sequence>
<evidence type="ECO:0000313" key="2">
    <source>
        <dbReference type="EMBL" id="MRW88890.1"/>
    </source>
</evidence>